<dbReference type="InterPro" id="IPR041451">
    <property type="entry name" value="RecD2_SH13"/>
</dbReference>
<dbReference type="Gene3D" id="2.30.30.940">
    <property type="match status" value="1"/>
</dbReference>
<keyword evidence="2" id="KW-0067">ATP-binding</keyword>
<comment type="caution">
    <text evidence="6">The sequence shown here is derived from an EMBL/GenBank/DDBJ whole genome shotgun (WGS) entry which is preliminary data.</text>
</comment>
<dbReference type="Proteomes" id="UP001565219">
    <property type="component" value="Unassembled WGS sequence"/>
</dbReference>
<dbReference type="Gene3D" id="1.10.10.2220">
    <property type="match status" value="1"/>
</dbReference>
<dbReference type="CDD" id="cd18809">
    <property type="entry name" value="SF1_C_RecD"/>
    <property type="match status" value="1"/>
</dbReference>
<evidence type="ECO:0000259" key="5">
    <source>
        <dbReference type="Pfam" id="PF18335"/>
    </source>
</evidence>
<sequence length="730" mass="81764">MEVEIDGTYARVIDRDEESGFTIFKLHVNNCKKEALKLDRQGNITVKADSIPYYQLGFPLLIKGEYLLDDHGYGPTIIHPIVTEKSMDEVVTANYIAEICRGIGIATAQKIIRESGYGTDVFALACSADAKDTLKRLGVAKSAIREFITNVKRTVEERKLLEWLHPYNVSYASVVKLYETYGDDAKNQLEKYPYTVGKMIGLTFDKMDAIAKKSGIDCADYDRIITAVKGALLNNESKGHTYGLQEDIVKAAQKLLRTSSYPSIIPATTITNHMERCQGIVKELAKKPRVFLKNTFKDELNIARQVLRLRDSAITTPFVPEIVDHVALETGMTYAVQQRNSFNLLRTTGLKILTGGPGTGKTTTILGLIAGYQYMYPEAVVRICAPTGRAAQRASESTGMEAVTAHRLLEYCPYGDRDDTAMMKNENDPIEADFIVVDEVSMADNYLMSKLLSAVKSGGIIILVGDINQLPSVGCGDVLHDLIYSGKVDVCQLTEVYRQAADSTIIKNSRKINLGETDLLEDEDFRIIKCSDQQEMILEISKLEEKYHKEDDKYFAQTLAPAHKPLAGVENLNRTLQRKINESNEGRSLRFGKKRFFLHDKVIMLQNNYNLGNGYYNGDIGEVVSVENGVLTVLIRNEEFIITRDLIAKHIDLSYCKTIHKAQGSEYPVVIISLPHCMSLQRNLLYTGVTRAKFKVAIVEEDGALLYAIAKDQTGQRKTMLMERILQHLK</sequence>
<keyword evidence="1" id="KW-0547">Nucleotide-binding</keyword>
<evidence type="ECO:0000313" key="7">
    <source>
        <dbReference type="Proteomes" id="UP001565219"/>
    </source>
</evidence>
<evidence type="ECO:0000259" key="3">
    <source>
        <dbReference type="Pfam" id="PF13538"/>
    </source>
</evidence>
<organism evidence="6 7">
    <name type="scientific">Anaerostipes hominis</name>
    <name type="common">ex Lee et al. 2021</name>
    <dbReference type="NCBI Taxonomy" id="2025494"/>
    <lineage>
        <taxon>Bacteria</taxon>
        <taxon>Bacillati</taxon>
        <taxon>Bacillota</taxon>
        <taxon>Clostridia</taxon>
        <taxon>Lachnospirales</taxon>
        <taxon>Lachnospiraceae</taxon>
        <taxon>Anaerostipes</taxon>
    </lineage>
</organism>
<feature type="domain" description="ATP-dependent RecD2 DNA helicase-like helix-hairpin-helix" evidence="4">
    <location>
        <begin position="156"/>
        <end position="242"/>
    </location>
</feature>
<dbReference type="InterPro" id="IPR027417">
    <property type="entry name" value="P-loop_NTPase"/>
</dbReference>
<dbReference type="SUPFAM" id="SSF52540">
    <property type="entry name" value="P-loop containing nucleoside triphosphate hydrolases"/>
    <property type="match status" value="2"/>
</dbReference>
<dbReference type="InterPro" id="IPR050534">
    <property type="entry name" value="Coronavir_polyprotein_1ab"/>
</dbReference>
<dbReference type="PANTHER" id="PTHR43788:SF6">
    <property type="entry name" value="DNA HELICASE B"/>
    <property type="match status" value="1"/>
</dbReference>
<proteinExistence type="predicted"/>
<dbReference type="Pfam" id="PF18335">
    <property type="entry name" value="SH3_13"/>
    <property type="match status" value="1"/>
</dbReference>
<gene>
    <name evidence="6" type="ORF">AALG99_07725</name>
</gene>
<evidence type="ECO:0000259" key="4">
    <source>
        <dbReference type="Pfam" id="PF14490"/>
    </source>
</evidence>
<feature type="domain" description="UvrD-like helicase C-terminal" evidence="3">
    <location>
        <begin position="654"/>
        <end position="699"/>
    </location>
</feature>
<evidence type="ECO:0000256" key="2">
    <source>
        <dbReference type="ARBA" id="ARBA00022840"/>
    </source>
</evidence>
<dbReference type="CDD" id="cd17933">
    <property type="entry name" value="DEXSc_RecD-like"/>
    <property type="match status" value="1"/>
</dbReference>
<dbReference type="InterPro" id="IPR029493">
    <property type="entry name" value="RecD2-like_HHH"/>
</dbReference>
<protein>
    <submittedName>
        <fullName evidence="6">AAA family ATPase</fullName>
    </submittedName>
</protein>
<accession>A0ABV4DFX7</accession>
<reference evidence="6 7" key="1">
    <citation type="submission" date="2024-03" db="EMBL/GenBank/DDBJ databases">
        <title>Mouse gut bacterial collection (mGBC) of GemPharmatech.</title>
        <authorList>
            <person name="He Y."/>
            <person name="Dong L."/>
            <person name="Wu D."/>
            <person name="Gao X."/>
            <person name="Lin Z."/>
        </authorList>
    </citation>
    <scope>NUCLEOTIDE SEQUENCE [LARGE SCALE GENOMIC DNA]</scope>
    <source>
        <strain evidence="6 7">32-10</strain>
    </source>
</reference>
<keyword evidence="7" id="KW-1185">Reference proteome</keyword>
<dbReference type="Pfam" id="PF14490">
    <property type="entry name" value="HHH_RecD2"/>
    <property type="match status" value="1"/>
</dbReference>
<dbReference type="InterPro" id="IPR027785">
    <property type="entry name" value="UvrD-like_helicase_C"/>
</dbReference>
<evidence type="ECO:0000313" key="6">
    <source>
        <dbReference type="EMBL" id="MEY8633410.1"/>
    </source>
</evidence>
<dbReference type="RefSeq" id="WP_270601660.1">
    <property type="nucleotide sequence ID" value="NZ_JAQEVE010000014.1"/>
</dbReference>
<dbReference type="Pfam" id="PF13245">
    <property type="entry name" value="AAA_19"/>
    <property type="match status" value="1"/>
</dbReference>
<dbReference type="PANTHER" id="PTHR43788">
    <property type="entry name" value="DNA2/NAM7 HELICASE FAMILY MEMBER"/>
    <property type="match status" value="1"/>
</dbReference>
<dbReference type="EMBL" id="JBCLTR010000007">
    <property type="protein sequence ID" value="MEY8633410.1"/>
    <property type="molecule type" value="Genomic_DNA"/>
</dbReference>
<feature type="domain" description="ATP-dependent RecD2 DNA helicase SH3" evidence="5">
    <location>
        <begin position="572"/>
        <end position="629"/>
    </location>
</feature>
<dbReference type="Pfam" id="PF13538">
    <property type="entry name" value="UvrD_C_2"/>
    <property type="match status" value="1"/>
</dbReference>
<evidence type="ECO:0000256" key="1">
    <source>
        <dbReference type="ARBA" id="ARBA00022741"/>
    </source>
</evidence>
<dbReference type="Gene3D" id="3.40.50.300">
    <property type="entry name" value="P-loop containing nucleotide triphosphate hydrolases"/>
    <property type="match status" value="2"/>
</dbReference>
<name>A0ABV4DFX7_9FIRM</name>